<dbReference type="PANTHER" id="PTHR10357">
    <property type="entry name" value="ALPHA-AMYLASE FAMILY MEMBER"/>
    <property type="match status" value="1"/>
</dbReference>
<dbReference type="CDD" id="cd02857">
    <property type="entry name" value="E_set_CDase_PDE_N"/>
    <property type="match status" value="1"/>
</dbReference>
<dbReference type="SMART" id="SM00642">
    <property type="entry name" value="Aamy"/>
    <property type="match status" value="1"/>
</dbReference>
<evidence type="ECO:0000256" key="2">
    <source>
        <dbReference type="ARBA" id="ARBA00023295"/>
    </source>
</evidence>
<dbReference type="RefSeq" id="WP_090868243.1">
    <property type="nucleotide sequence ID" value="NZ_FOHE01000005.1"/>
</dbReference>
<dbReference type="SUPFAM" id="SSF51011">
    <property type="entry name" value="Glycosyl hydrolase domain"/>
    <property type="match status" value="1"/>
</dbReference>
<dbReference type="OrthoDB" id="9805159at2"/>
<dbReference type="InterPro" id="IPR013780">
    <property type="entry name" value="Glyco_hydro_b"/>
</dbReference>
<keyword evidence="2 4" id="KW-0326">Glycosidase</keyword>
<proteinExistence type="predicted"/>
<dbReference type="SUPFAM" id="SSF51445">
    <property type="entry name" value="(Trans)glycosidases"/>
    <property type="match status" value="1"/>
</dbReference>
<organism evidence="4 5">
    <name type="scientific">Oceanobacillus limi</name>
    <dbReference type="NCBI Taxonomy" id="930131"/>
    <lineage>
        <taxon>Bacteria</taxon>
        <taxon>Bacillati</taxon>
        <taxon>Bacillota</taxon>
        <taxon>Bacilli</taxon>
        <taxon>Bacillales</taxon>
        <taxon>Bacillaceae</taxon>
        <taxon>Oceanobacillus</taxon>
    </lineage>
</organism>
<dbReference type="GO" id="GO:0005975">
    <property type="term" value="P:carbohydrate metabolic process"/>
    <property type="evidence" value="ECO:0007669"/>
    <property type="project" value="InterPro"/>
</dbReference>
<dbReference type="InterPro" id="IPR013783">
    <property type="entry name" value="Ig-like_fold"/>
</dbReference>
<evidence type="ECO:0000259" key="3">
    <source>
        <dbReference type="SMART" id="SM00642"/>
    </source>
</evidence>
<dbReference type="InterPro" id="IPR006047">
    <property type="entry name" value="GH13_cat_dom"/>
</dbReference>
<dbReference type="PANTHER" id="PTHR10357:SF210">
    <property type="entry name" value="MALTODEXTRIN GLUCOSIDASE"/>
    <property type="match status" value="1"/>
</dbReference>
<evidence type="ECO:0000313" key="4">
    <source>
        <dbReference type="EMBL" id="SET06463.1"/>
    </source>
</evidence>
<dbReference type="InterPro" id="IPR017853">
    <property type="entry name" value="GH"/>
</dbReference>
<dbReference type="CDD" id="cd11338">
    <property type="entry name" value="AmyAc_CMD"/>
    <property type="match status" value="1"/>
</dbReference>
<dbReference type="Pfam" id="PF02903">
    <property type="entry name" value="Alpha-amylase_N"/>
    <property type="match status" value="1"/>
</dbReference>
<sequence length="586" mass="68583">MLREAIYHRPKNNYAYAYDEETLHILLQTKKNDVEKVSLIYGDPYDWQDEKWNYKSSEMIKSGSTMEYDFWFATVKPEFRRMRYGFHCSDDKESIIYTERGYFEEVPADTAYYFCFPYLNKADVFTPPSWVKDTVWYQIFPERFGNGDPSINPEGTLEWGSTDPTPTNFFGGDFQGVIDHLDHLVELGITGIYFTPIFKAYSNHKYDTIDYMEIDPQFGDKETFRRLVKESHKRGIRVMLDAVFNHSGYYFPPFQDVLKNQENSTYKDWFHIWDYPVTPEPKPNYDTFAFVGSMPKLNTDNPVVKDYLLKVARYWIEDFDIDGWRLDVANEVDHAFWREFRSVVKDAKPDAYILGEIWHDSMPWLQGDQFDAVMNYPFTNGAIDYFGKNEMSAENFASSITNVLHMYPKHVNEVAFNLLDSHDTPRILTLANGNLDRVKLLYLFQLSFIGSPCIYYGDEIGMAGGQDPGCRACMEWDETNQNRDLFEFVKGLIELRKLEPVFGNHADFRMVEANNDQNYIVYEKFHADKTLIFILNNSMDPIQVNLGQYGPCNEWKLEDMSSIQKQSVSDLSTINVSPLGFRIFEQ</sequence>
<dbReference type="Gene3D" id="2.60.40.1180">
    <property type="entry name" value="Golgi alpha-mannosidase II"/>
    <property type="match status" value="1"/>
</dbReference>
<dbReference type="Gene3D" id="2.60.40.10">
    <property type="entry name" value="Immunoglobulins"/>
    <property type="match status" value="1"/>
</dbReference>
<evidence type="ECO:0000256" key="1">
    <source>
        <dbReference type="ARBA" id="ARBA00022801"/>
    </source>
</evidence>
<protein>
    <submittedName>
        <fullName evidence="4">Glycosidase</fullName>
    </submittedName>
</protein>
<dbReference type="AlphaFoldDB" id="A0A1I0BHS4"/>
<dbReference type="EMBL" id="FOHE01000005">
    <property type="protein sequence ID" value="SET06463.1"/>
    <property type="molecule type" value="Genomic_DNA"/>
</dbReference>
<dbReference type="STRING" id="930131.SAMN05216389_10530"/>
<evidence type="ECO:0000313" key="5">
    <source>
        <dbReference type="Proteomes" id="UP000198618"/>
    </source>
</evidence>
<gene>
    <name evidence="4" type="ORF">SAMN05216389_10530</name>
</gene>
<dbReference type="InterPro" id="IPR045857">
    <property type="entry name" value="O16G_dom_2"/>
</dbReference>
<dbReference type="Gene3D" id="3.90.400.10">
    <property type="entry name" value="Oligo-1,6-glucosidase, Domain 2"/>
    <property type="match status" value="1"/>
</dbReference>
<accession>A0A1I0BHS4</accession>
<feature type="domain" description="Glycosyl hydrolase family 13 catalytic" evidence="3">
    <location>
        <begin position="138"/>
        <end position="496"/>
    </location>
</feature>
<name>A0A1I0BHS4_9BACI</name>
<keyword evidence="5" id="KW-1185">Reference proteome</keyword>
<dbReference type="GO" id="GO:0004553">
    <property type="term" value="F:hydrolase activity, hydrolyzing O-glycosyl compounds"/>
    <property type="evidence" value="ECO:0007669"/>
    <property type="project" value="InterPro"/>
</dbReference>
<dbReference type="Pfam" id="PF00128">
    <property type="entry name" value="Alpha-amylase"/>
    <property type="match status" value="1"/>
</dbReference>
<reference evidence="4 5" key="1">
    <citation type="submission" date="2016-10" db="EMBL/GenBank/DDBJ databases">
        <authorList>
            <person name="de Groot N.N."/>
        </authorList>
    </citation>
    <scope>NUCLEOTIDE SEQUENCE [LARGE SCALE GENOMIC DNA]</scope>
    <source>
        <strain evidence="4 5">IBRC-M 10780</strain>
    </source>
</reference>
<dbReference type="Gene3D" id="3.20.20.80">
    <property type="entry name" value="Glycosidases"/>
    <property type="match status" value="1"/>
</dbReference>
<dbReference type="Proteomes" id="UP000198618">
    <property type="component" value="Unassembled WGS sequence"/>
</dbReference>
<dbReference type="InterPro" id="IPR004185">
    <property type="entry name" value="Glyco_hydro_13_lg-like_dom"/>
</dbReference>
<keyword evidence="1" id="KW-0378">Hydrolase</keyword>